<gene>
    <name evidence="1" type="ORF">F5891DRAFT_1220175</name>
</gene>
<protein>
    <submittedName>
        <fullName evidence="1">Uncharacterized protein</fullName>
    </submittedName>
</protein>
<reference evidence="1" key="1">
    <citation type="journal article" date="2020" name="New Phytol.">
        <title>Comparative genomics reveals dynamic genome evolution in host specialist ectomycorrhizal fungi.</title>
        <authorList>
            <person name="Lofgren L.A."/>
            <person name="Nguyen N.H."/>
            <person name="Vilgalys R."/>
            <person name="Ruytinx J."/>
            <person name="Liao H.L."/>
            <person name="Branco S."/>
            <person name="Kuo A."/>
            <person name="LaButti K."/>
            <person name="Lipzen A."/>
            <person name="Andreopoulos W."/>
            <person name="Pangilinan J."/>
            <person name="Riley R."/>
            <person name="Hundley H."/>
            <person name="Na H."/>
            <person name="Barry K."/>
            <person name="Grigoriev I.V."/>
            <person name="Stajich J.E."/>
            <person name="Kennedy P.G."/>
        </authorList>
    </citation>
    <scope>NUCLEOTIDE SEQUENCE</scope>
    <source>
        <strain evidence="1">FC203</strain>
    </source>
</reference>
<evidence type="ECO:0000313" key="1">
    <source>
        <dbReference type="EMBL" id="KAG1907790.1"/>
    </source>
</evidence>
<proteinExistence type="predicted"/>
<keyword evidence="2" id="KW-1185">Reference proteome</keyword>
<dbReference type="AlphaFoldDB" id="A0AAD4EKH7"/>
<name>A0AAD4EKH7_9AGAM</name>
<accession>A0AAD4EKH7</accession>
<comment type="caution">
    <text evidence="1">The sequence shown here is derived from an EMBL/GenBank/DDBJ whole genome shotgun (WGS) entry which is preliminary data.</text>
</comment>
<dbReference type="GeneID" id="64663693"/>
<dbReference type="Proteomes" id="UP001195769">
    <property type="component" value="Unassembled WGS sequence"/>
</dbReference>
<sequence>HRESCTEDPQGLKHGPATSKNDDPILTFHLPMTPPPPLCLSLWNHLVFSHFRFHLNLIESTETTFVPITYYNICMTCITLTSPNLYCKRLSINSSATLVPYDNDSVADVLSDDDASDADDCEPFSGESIIHEPRKERALEPPMLDILIAKMTALALDNPHHHSKLRPLISNNNNHKTSTTIHCPPLFEPAYSGRIALTFGGGSLPDTSSTDPGVALPGPSFPIDVARLPSRRPETTTQSQTYCPFSLISTIWVRLRFDVRSPTTNPDDGLLSPATRFTAKEVKGHFQSTRTTPCRKSRRPESKSFLISFSTTSSICTLLDW</sequence>
<evidence type="ECO:0000313" key="2">
    <source>
        <dbReference type="Proteomes" id="UP001195769"/>
    </source>
</evidence>
<organism evidence="1 2">
    <name type="scientific">Suillus fuscotomentosus</name>
    <dbReference type="NCBI Taxonomy" id="1912939"/>
    <lineage>
        <taxon>Eukaryota</taxon>
        <taxon>Fungi</taxon>
        <taxon>Dikarya</taxon>
        <taxon>Basidiomycota</taxon>
        <taxon>Agaricomycotina</taxon>
        <taxon>Agaricomycetes</taxon>
        <taxon>Agaricomycetidae</taxon>
        <taxon>Boletales</taxon>
        <taxon>Suillineae</taxon>
        <taxon>Suillaceae</taxon>
        <taxon>Suillus</taxon>
    </lineage>
</organism>
<dbReference type="RefSeq" id="XP_041233365.1">
    <property type="nucleotide sequence ID" value="XM_041369395.1"/>
</dbReference>
<feature type="non-terminal residue" evidence="1">
    <location>
        <position position="321"/>
    </location>
</feature>
<dbReference type="EMBL" id="JABBWK010000002">
    <property type="protein sequence ID" value="KAG1907790.1"/>
    <property type="molecule type" value="Genomic_DNA"/>
</dbReference>